<evidence type="ECO:0000256" key="7">
    <source>
        <dbReference type="ARBA" id="ARBA00022840"/>
    </source>
</evidence>
<dbReference type="InterPro" id="IPR030677">
    <property type="entry name" value="Nnr"/>
</dbReference>
<comment type="similarity">
    <text evidence="3 19">In the N-terminal section; belongs to the NnrE/AIBP family.</text>
</comment>
<dbReference type="Gene3D" id="3.40.1190.20">
    <property type="match status" value="1"/>
</dbReference>
<dbReference type="Proteomes" id="UP000316181">
    <property type="component" value="Unassembled WGS sequence"/>
</dbReference>
<dbReference type="SUPFAM" id="SSF64153">
    <property type="entry name" value="YjeF N-terminal domain-like"/>
    <property type="match status" value="1"/>
</dbReference>
<dbReference type="EMBL" id="VFNV01000001">
    <property type="protein sequence ID" value="TQK77095.1"/>
    <property type="molecule type" value="Genomic_DNA"/>
</dbReference>
<feature type="binding site" evidence="18">
    <location>
        <begin position="59"/>
        <end position="63"/>
    </location>
    <ligand>
        <name>(6S)-NADPHX</name>
        <dbReference type="ChEBI" id="CHEBI:64076"/>
    </ligand>
</feature>
<feature type="binding site" evidence="18">
    <location>
        <position position="167"/>
    </location>
    <ligand>
        <name>K(+)</name>
        <dbReference type="ChEBI" id="CHEBI:29103"/>
    </ligand>
</feature>
<evidence type="ECO:0000259" key="20">
    <source>
        <dbReference type="PROSITE" id="PS51383"/>
    </source>
</evidence>
<feature type="binding site" evidence="17">
    <location>
        <begin position="437"/>
        <end position="441"/>
    </location>
    <ligand>
        <name>AMP</name>
        <dbReference type="ChEBI" id="CHEBI:456215"/>
    </ligand>
</feature>
<dbReference type="PROSITE" id="PS51383">
    <property type="entry name" value="YJEF_C_3"/>
    <property type="match status" value="1"/>
</dbReference>
<reference evidence="22 23" key="1">
    <citation type="submission" date="2019-06" db="EMBL/GenBank/DDBJ databases">
        <title>Sequencing the genomes of 1000 actinobacteria strains.</title>
        <authorList>
            <person name="Klenk H.-P."/>
        </authorList>
    </citation>
    <scope>NUCLEOTIDE SEQUENCE [LARGE SCALE GENOMIC DNA]</scope>
    <source>
        <strain evidence="22 23">DSM 10596</strain>
    </source>
</reference>
<evidence type="ECO:0000313" key="22">
    <source>
        <dbReference type="EMBL" id="TQK77095.1"/>
    </source>
</evidence>
<keyword evidence="5 18" id="KW-0479">Metal-binding</keyword>
<evidence type="ECO:0000256" key="3">
    <source>
        <dbReference type="ARBA" id="ARBA00006001"/>
    </source>
</evidence>
<dbReference type="AlphaFoldDB" id="A0A542SR64"/>
<comment type="cofactor">
    <cofactor evidence="18 19">
        <name>K(+)</name>
        <dbReference type="ChEBI" id="CHEBI:29103"/>
    </cofactor>
    <text evidence="18 19">Binds 1 potassium ion per subunit.</text>
</comment>
<feature type="binding site" evidence="18">
    <location>
        <position position="164"/>
    </location>
    <ligand>
        <name>(6S)-NADPHX</name>
        <dbReference type="ChEBI" id="CHEBI:64076"/>
    </ligand>
</feature>
<dbReference type="Pfam" id="PF01256">
    <property type="entry name" value="Carb_kinase"/>
    <property type="match status" value="1"/>
</dbReference>
<comment type="catalytic activity">
    <reaction evidence="2 18 19">
        <text>(6R)-NADPHX = (6S)-NADPHX</text>
        <dbReference type="Rhea" id="RHEA:32227"/>
        <dbReference type="ChEBI" id="CHEBI:64076"/>
        <dbReference type="ChEBI" id="CHEBI:64077"/>
        <dbReference type="EC" id="5.1.99.6"/>
    </reaction>
</comment>
<keyword evidence="13" id="KW-0511">Multifunctional enzyme</keyword>
<keyword evidence="6 17" id="KW-0547">Nucleotide-binding</keyword>
<comment type="similarity">
    <text evidence="18">Belongs to the NnrE/AIBP family.</text>
</comment>
<dbReference type="GO" id="GO:0046496">
    <property type="term" value="P:nicotinamide nucleotide metabolic process"/>
    <property type="evidence" value="ECO:0007669"/>
    <property type="project" value="UniProtKB-UniRule"/>
</dbReference>
<feature type="binding site" evidence="17">
    <location>
        <position position="466"/>
    </location>
    <ligand>
        <name>(6S)-NADPHX</name>
        <dbReference type="ChEBI" id="CHEBI:64076"/>
    </ligand>
</feature>
<keyword evidence="23" id="KW-1185">Reference proteome</keyword>
<dbReference type="PIRSF" id="PIRSF017184">
    <property type="entry name" value="Nnr"/>
    <property type="match status" value="1"/>
</dbReference>
<feature type="binding site" evidence="17">
    <location>
        <position position="465"/>
    </location>
    <ligand>
        <name>AMP</name>
        <dbReference type="ChEBI" id="CHEBI:456215"/>
    </ligand>
</feature>
<sequence length="560" mass="55892">MIEGFSAEDVRAAEEPLLAAGVPLMERAAFGLAMRALAALRARGGVRGARVVVLAGRGNNGADAMLAGAHLAARGAAVSTILVAGSGVDHAVARLRSQGGRFLALQDADDPRAIEMCRTATLVLDGVLGTGSAANTGVRGNARTLMAQARGAIASAGAFVIAVDQPSGIDSTTGAVPDPQAVLPADETVTFGAAKAGLLCEPAATYAGTITVIDIGMGAQLTATAPVVRRLQVADVRAERLLRAPRASDHKYLRGVVGIIAGSAHYPGAAIMSCAAAQHAGVGMVRYFGPREAASQVIAANPQVVHAAGRVQAYVAGSGLPADHDSQAGADRELAAQYSASAAALALALGTASPVDLARLGLGEGAAPVPIVLDAGALTALPRNLPAHVVLTPHAGELASLLNQAGHPDVTRAGIEGAPLRFARMAHGIFGGTLLLKGSTTIIAGAGGVWSQNDGTAWLATAGAGDALAGIVGAVLAQNSSLIMTGRQDTGRIVALAAMIHGMSARFAAGLHPVADGQGGRIDPDPNLGRPITVPGLIECIPRAVAQLLSASPDNGGTIV</sequence>
<keyword evidence="10 17" id="KW-0520">NAD</keyword>
<evidence type="ECO:0000256" key="17">
    <source>
        <dbReference type="HAMAP-Rule" id="MF_01965"/>
    </source>
</evidence>
<dbReference type="GO" id="GO:0046872">
    <property type="term" value="F:metal ion binding"/>
    <property type="evidence" value="ECO:0007669"/>
    <property type="project" value="UniProtKB-UniRule"/>
</dbReference>
<evidence type="ECO:0000256" key="2">
    <source>
        <dbReference type="ARBA" id="ARBA00000909"/>
    </source>
</evidence>
<evidence type="ECO:0000256" key="13">
    <source>
        <dbReference type="ARBA" id="ARBA00023268"/>
    </source>
</evidence>
<dbReference type="GO" id="GO:0005524">
    <property type="term" value="F:ATP binding"/>
    <property type="evidence" value="ECO:0007669"/>
    <property type="project" value="UniProtKB-UniRule"/>
</dbReference>
<evidence type="ECO:0000256" key="1">
    <source>
        <dbReference type="ARBA" id="ARBA00000013"/>
    </source>
</evidence>
<comment type="function">
    <text evidence="14 19">Bifunctional enzyme that catalyzes the epimerization of the S- and R-forms of NAD(P)HX and the dehydration of the S-form of NAD(P)HX at the expense of ADP, which is converted to AMP. This allows the repair of both epimers of NAD(P)HX, a damaged form of NAD(P)H that is a result of enzymatic or heat-dependent hydration.</text>
</comment>
<dbReference type="Gene3D" id="3.40.50.10260">
    <property type="entry name" value="YjeF N-terminal domain"/>
    <property type="match status" value="1"/>
</dbReference>
<comment type="function">
    <text evidence="17">Catalyzes the dehydration of the S-form of NAD(P)HX at the expense of ADP, which is converted to AMP. Together with NAD(P)HX epimerase, which catalyzes the epimerization of the S- and R-forms, the enzyme allows the repair of both epimers of NAD(P)HX, a damaged form of NAD(P)H that is a result of enzymatic or heat-dependent hydration.</text>
</comment>
<name>A0A542SR64_9MICO</name>
<feature type="domain" description="YjeF N-terminal" evidence="21">
    <location>
        <begin position="5"/>
        <end position="223"/>
    </location>
</feature>
<keyword evidence="12 17" id="KW-0456">Lyase</keyword>
<evidence type="ECO:0000256" key="18">
    <source>
        <dbReference type="HAMAP-Rule" id="MF_01966"/>
    </source>
</evidence>
<dbReference type="OrthoDB" id="9806925at2"/>
<evidence type="ECO:0000256" key="9">
    <source>
        <dbReference type="ARBA" id="ARBA00022958"/>
    </source>
</evidence>
<evidence type="ECO:0000256" key="16">
    <source>
        <dbReference type="ARBA" id="ARBA00049209"/>
    </source>
</evidence>
<evidence type="ECO:0000256" key="6">
    <source>
        <dbReference type="ARBA" id="ARBA00022741"/>
    </source>
</evidence>
<feature type="domain" description="YjeF C-terminal" evidence="20">
    <location>
        <begin position="234"/>
        <end position="548"/>
    </location>
</feature>
<gene>
    <name evidence="17" type="primary">nnrD</name>
    <name evidence="18" type="synonym">nnrE</name>
    <name evidence="22" type="ORF">FB389_1810</name>
</gene>
<comment type="catalytic activity">
    <reaction evidence="15 17 19">
        <text>(6S)-NADHX + ADP = AMP + phosphate + NADH + H(+)</text>
        <dbReference type="Rhea" id="RHEA:32223"/>
        <dbReference type="ChEBI" id="CHEBI:15378"/>
        <dbReference type="ChEBI" id="CHEBI:43474"/>
        <dbReference type="ChEBI" id="CHEBI:57945"/>
        <dbReference type="ChEBI" id="CHEBI:64074"/>
        <dbReference type="ChEBI" id="CHEBI:456215"/>
        <dbReference type="ChEBI" id="CHEBI:456216"/>
        <dbReference type="EC" id="4.2.1.136"/>
    </reaction>
</comment>
<evidence type="ECO:0000259" key="21">
    <source>
        <dbReference type="PROSITE" id="PS51385"/>
    </source>
</evidence>
<feature type="binding site" evidence="18">
    <location>
        <position position="125"/>
    </location>
    <ligand>
        <name>K(+)</name>
        <dbReference type="ChEBI" id="CHEBI:29103"/>
    </ligand>
</feature>
<evidence type="ECO:0000313" key="23">
    <source>
        <dbReference type="Proteomes" id="UP000316181"/>
    </source>
</evidence>
<evidence type="ECO:0000256" key="10">
    <source>
        <dbReference type="ARBA" id="ARBA00023027"/>
    </source>
</evidence>
<evidence type="ECO:0000256" key="4">
    <source>
        <dbReference type="ARBA" id="ARBA00009524"/>
    </source>
</evidence>
<dbReference type="InterPro" id="IPR000631">
    <property type="entry name" value="CARKD"/>
</dbReference>
<dbReference type="SUPFAM" id="SSF53613">
    <property type="entry name" value="Ribokinase-like"/>
    <property type="match status" value="1"/>
</dbReference>
<dbReference type="GO" id="GO:0052856">
    <property type="term" value="F:NAD(P)HX epimerase activity"/>
    <property type="evidence" value="ECO:0007669"/>
    <property type="project" value="UniProtKB-UniRule"/>
</dbReference>
<dbReference type="GO" id="GO:0110051">
    <property type="term" value="P:metabolite repair"/>
    <property type="evidence" value="ECO:0007669"/>
    <property type="project" value="TreeGrafter"/>
</dbReference>
<dbReference type="HAMAP" id="MF_01966">
    <property type="entry name" value="NADHX_epimerase"/>
    <property type="match status" value="1"/>
</dbReference>
<dbReference type="CDD" id="cd01171">
    <property type="entry name" value="YXKO-related"/>
    <property type="match status" value="1"/>
</dbReference>
<dbReference type="HAMAP" id="MF_01965">
    <property type="entry name" value="NADHX_dehydratase"/>
    <property type="match status" value="1"/>
</dbReference>
<dbReference type="PANTHER" id="PTHR12592:SF0">
    <property type="entry name" value="ATP-DEPENDENT (S)-NAD(P)H-HYDRATE DEHYDRATASE"/>
    <property type="match status" value="1"/>
</dbReference>
<evidence type="ECO:0000256" key="15">
    <source>
        <dbReference type="ARBA" id="ARBA00048238"/>
    </source>
</evidence>
<comment type="subunit">
    <text evidence="17">Homotetramer.</text>
</comment>
<protein>
    <recommendedName>
        <fullName evidence="19">Bifunctional NAD(P)H-hydrate repair enzyme</fullName>
    </recommendedName>
    <alternativeName>
        <fullName evidence="19">Nicotinamide nucleotide repair protein</fullName>
    </alternativeName>
    <domain>
        <recommendedName>
            <fullName evidence="19">ADP-dependent (S)-NAD(P)H-hydrate dehydratase</fullName>
            <ecNumber evidence="19">4.2.1.136</ecNumber>
        </recommendedName>
        <alternativeName>
            <fullName evidence="19">ADP-dependent NAD(P)HX dehydratase</fullName>
        </alternativeName>
    </domain>
    <domain>
        <recommendedName>
            <fullName evidence="19">NAD(P)H-hydrate epimerase</fullName>
            <ecNumber evidence="19">5.1.99.6</ecNumber>
        </recommendedName>
    </domain>
</protein>
<dbReference type="InterPro" id="IPR029056">
    <property type="entry name" value="Ribokinase-like"/>
</dbReference>
<keyword evidence="7 17" id="KW-0067">ATP-binding</keyword>
<accession>A0A542SR64</accession>
<comment type="caution">
    <text evidence="18">Lacks conserved residue(s) required for the propagation of feature annotation.</text>
</comment>
<dbReference type="GO" id="GO:0016301">
    <property type="term" value="F:kinase activity"/>
    <property type="evidence" value="ECO:0007669"/>
    <property type="project" value="UniProtKB-KW"/>
</dbReference>
<keyword evidence="22" id="KW-0808">Transferase</keyword>
<evidence type="ECO:0000256" key="14">
    <source>
        <dbReference type="ARBA" id="ARBA00025153"/>
    </source>
</evidence>
<dbReference type="RefSeq" id="WP_142112830.1">
    <property type="nucleotide sequence ID" value="NZ_BAAATB010000006.1"/>
</dbReference>
<comment type="caution">
    <text evidence="22">The sequence shown here is derived from an EMBL/GenBank/DDBJ whole genome shotgun (WGS) entry which is preliminary data.</text>
</comment>
<evidence type="ECO:0000256" key="12">
    <source>
        <dbReference type="ARBA" id="ARBA00023239"/>
    </source>
</evidence>
<comment type="catalytic activity">
    <reaction evidence="1 18 19">
        <text>(6R)-NADHX = (6S)-NADHX</text>
        <dbReference type="Rhea" id="RHEA:32215"/>
        <dbReference type="ChEBI" id="CHEBI:64074"/>
        <dbReference type="ChEBI" id="CHEBI:64075"/>
        <dbReference type="EC" id="5.1.99.6"/>
    </reaction>
</comment>
<comment type="similarity">
    <text evidence="17">Belongs to the NnrD/CARKD family.</text>
</comment>
<dbReference type="EC" id="4.2.1.136" evidence="19"/>
<keyword evidence="11 18" id="KW-0413">Isomerase</keyword>
<comment type="cofactor">
    <cofactor evidence="17">
        <name>Mg(2+)</name>
        <dbReference type="ChEBI" id="CHEBI:18420"/>
    </cofactor>
</comment>
<proteinExistence type="inferred from homology"/>
<comment type="function">
    <text evidence="18">Catalyzes the epimerization of the S- and R-forms of NAD(P)HX, a damaged form of NAD(P)H that is a result of enzymatic or heat-dependent hydration. This is a prerequisite for the S-specific NAD(P)H-hydrate dehydratase to allow the repair of both epimers of NAD(P)HX.</text>
</comment>
<keyword evidence="8 17" id="KW-0521">NADP</keyword>
<keyword evidence="9 18" id="KW-0630">Potassium</keyword>
<comment type="similarity">
    <text evidence="4 19">In the C-terminal section; belongs to the NnrD/CARKD family.</text>
</comment>
<keyword evidence="22" id="KW-0418">Kinase</keyword>
<evidence type="ECO:0000256" key="19">
    <source>
        <dbReference type="PIRNR" id="PIRNR017184"/>
    </source>
</evidence>
<dbReference type="PANTHER" id="PTHR12592">
    <property type="entry name" value="ATP-DEPENDENT (S)-NAD(P)H-HYDRATE DEHYDRATASE FAMILY MEMBER"/>
    <property type="match status" value="1"/>
</dbReference>
<evidence type="ECO:0000256" key="11">
    <source>
        <dbReference type="ARBA" id="ARBA00023235"/>
    </source>
</evidence>
<organism evidence="22 23">
    <name type="scientific">Rarobacter incanus</name>
    <dbReference type="NCBI Taxonomy" id="153494"/>
    <lineage>
        <taxon>Bacteria</taxon>
        <taxon>Bacillati</taxon>
        <taxon>Actinomycetota</taxon>
        <taxon>Actinomycetes</taxon>
        <taxon>Micrococcales</taxon>
        <taxon>Rarobacteraceae</taxon>
        <taxon>Rarobacter</taxon>
    </lineage>
</organism>
<feature type="binding site" evidence="18">
    <location>
        <position position="60"/>
    </location>
    <ligand>
        <name>K(+)</name>
        <dbReference type="ChEBI" id="CHEBI:29103"/>
    </ligand>
</feature>
<dbReference type="Pfam" id="PF03853">
    <property type="entry name" value="YjeF_N"/>
    <property type="match status" value="1"/>
</dbReference>
<feature type="binding site" evidence="17">
    <location>
        <position position="269"/>
    </location>
    <ligand>
        <name>(6S)-NADPHX</name>
        <dbReference type="ChEBI" id="CHEBI:64076"/>
    </ligand>
</feature>
<comment type="catalytic activity">
    <reaction evidence="16 17 19">
        <text>(6S)-NADPHX + ADP = AMP + phosphate + NADPH + H(+)</text>
        <dbReference type="Rhea" id="RHEA:32235"/>
        <dbReference type="ChEBI" id="CHEBI:15378"/>
        <dbReference type="ChEBI" id="CHEBI:43474"/>
        <dbReference type="ChEBI" id="CHEBI:57783"/>
        <dbReference type="ChEBI" id="CHEBI:64076"/>
        <dbReference type="ChEBI" id="CHEBI:456215"/>
        <dbReference type="ChEBI" id="CHEBI:456216"/>
        <dbReference type="EC" id="4.2.1.136"/>
    </reaction>
</comment>
<dbReference type="InterPro" id="IPR004443">
    <property type="entry name" value="YjeF_N_dom"/>
</dbReference>
<feature type="binding site" evidence="17">
    <location>
        <position position="394"/>
    </location>
    <ligand>
        <name>(6S)-NADPHX</name>
        <dbReference type="ChEBI" id="CHEBI:64076"/>
    </ligand>
</feature>
<evidence type="ECO:0000256" key="5">
    <source>
        <dbReference type="ARBA" id="ARBA00022723"/>
    </source>
</evidence>
<dbReference type="PROSITE" id="PS51385">
    <property type="entry name" value="YJEF_N"/>
    <property type="match status" value="1"/>
</dbReference>
<dbReference type="GO" id="GO:0052855">
    <property type="term" value="F:ADP-dependent NAD(P)H-hydrate dehydratase activity"/>
    <property type="evidence" value="ECO:0007669"/>
    <property type="project" value="UniProtKB-UniRule"/>
</dbReference>
<feature type="binding site" evidence="17">
    <location>
        <position position="319"/>
    </location>
    <ligand>
        <name>(6S)-NADPHX</name>
        <dbReference type="ChEBI" id="CHEBI:64076"/>
    </ligand>
</feature>
<dbReference type="InterPro" id="IPR036652">
    <property type="entry name" value="YjeF_N_dom_sf"/>
</dbReference>
<evidence type="ECO:0000256" key="8">
    <source>
        <dbReference type="ARBA" id="ARBA00022857"/>
    </source>
</evidence>
<dbReference type="EC" id="5.1.99.6" evidence="19"/>